<dbReference type="AlphaFoldDB" id="A0A813L6J6"/>
<feature type="compositionally biased region" description="Polar residues" evidence="1">
    <location>
        <begin position="16"/>
        <end position="33"/>
    </location>
</feature>
<accession>A0A813L6J6</accession>
<feature type="region of interest" description="Disordered" evidence="1">
    <location>
        <begin position="86"/>
        <end position="118"/>
    </location>
</feature>
<evidence type="ECO:0000313" key="2">
    <source>
        <dbReference type="EMBL" id="CAE8720656.1"/>
    </source>
</evidence>
<proteinExistence type="predicted"/>
<sequence>METAPTAPLRSLQGPDPQNTANAAQAFGTSSMGTAALPNAPSSAALALATQLEPQEPSNSAQTLARQSSAQEAVLGAAAAQSLAGLSGPGVQDLTNIPWSSRQPSLRKDQVSSSVPSR</sequence>
<comment type="caution">
    <text evidence="2">The sequence shown here is derived from an EMBL/GenBank/DDBJ whole genome shotgun (WGS) entry which is preliminary data.</text>
</comment>
<reference evidence="2" key="1">
    <citation type="submission" date="2021-02" db="EMBL/GenBank/DDBJ databases">
        <authorList>
            <person name="Dougan E. K."/>
            <person name="Rhodes N."/>
            <person name="Thang M."/>
            <person name="Chan C."/>
        </authorList>
    </citation>
    <scope>NUCLEOTIDE SEQUENCE</scope>
</reference>
<feature type="region of interest" description="Disordered" evidence="1">
    <location>
        <begin position="1"/>
        <end position="38"/>
    </location>
</feature>
<dbReference type="Proteomes" id="UP000626109">
    <property type="component" value="Unassembled WGS sequence"/>
</dbReference>
<feature type="non-terminal residue" evidence="2">
    <location>
        <position position="1"/>
    </location>
</feature>
<protein>
    <submittedName>
        <fullName evidence="2">Uncharacterized protein</fullName>
    </submittedName>
</protein>
<gene>
    <name evidence="2" type="ORF">PGLA2088_LOCUS41458</name>
</gene>
<feature type="compositionally biased region" description="Polar residues" evidence="1">
    <location>
        <begin position="93"/>
        <end position="104"/>
    </location>
</feature>
<organism evidence="2 3">
    <name type="scientific">Polarella glacialis</name>
    <name type="common">Dinoflagellate</name>
    <dbReference type="NCBI Taxonomy" id="89957"/>
    <lineage>
        <taxon>Eukaryota</taxon>
        <taxon>Sar</taxon>
        <taxon>Alveolata</taxon>
        <taxon>Dinophyceae</taxon>
        <taxon>Suessiales</taxon>
        <taxon>Suessiaceae</taxon>
        <taxon>Polarella</taxon>
    </lineage>
</organism>
<dbReference type="EMBL" id="CAJNNW010033841">
    <property type="protein sequence ID" value="CAE8720656.1"/>
    <property type="molecule type" value="Genomic_DNA"/>
</dbReference>
<evidence type="ECO:0000313" key="3">
    <source>
        <dbReference type="Proteomes" id="UP000626109"/>
    </source>
</evidence>
<name>A0A813L6J6_POLGL</name>
<evidence type="ECO:0000256" key="1">
    <source>
        <dbReference type="SAM" id="MobiDB-lite"/>
    </source>
</evidence>